<feature type="transmembrane region" description="Helical" evidence="13">
    <location>
        <begin position="12"/>
        <end position="33"/>
    </location>
</feature>
<evidence type="ECO:0000256" key="2">
    <source>
        <dbReference type="ARBA" id="ARBA00004651"/>
    </source>
</evidence>
<organism evidence="14 15">
    <name type="scientific">Bariatricus massiliensis</name>
    <dbReference type="NCBI Taxonomy" id="1745713"/>
    <lineage>
        <taxon>Bacteria</taxon>
        <taxon>Bacillati</taxon>
        <taxon>Bacillota</taxon>
        <taxon>Clostridia</taxon>
        <taxon>Lachnospirales</taxon>
        <taxon>Lachnospiraceae</taxon>
        <taxon>Bariatricus</taxon>
    </lineage>
</organism>
<evidence type="ECO:0000256" key="6">
    <source>
        <dbReference type="ARBA" id="ARBA00022449"/>
    </source>
</evidence>
<comment type="function">
    <text evidence="1">Multidrug efflux pump.</text>
</comment>
<feature type="transmembrane region" description="Helical" evidence="13">
    <location>
        <begin position="360"/>
        <end position="385"/>
    </location>
</feature>
<evidence type="ECO:0000256" key="12">
    <source>
        <dbReference type="ARBA" id="ARBA00031636"/>
    </source>
</evidence>
<reference evidence="14 15" key="1">
    <citation type="submission" date="2021-10" db="EMBL/GenBank/DDBJ databases">
        <title>Collection of gut derived symbiotic bacterial strains cultured from healthy donors.</title>
        <authorList>
            <person name="Lin H."/>
            <person name="Littmann E."/>
            <person name="Kohout C."/>
            <person name="Pamer E.G."/>
        </authorList>
    </citation>
    <scope>NUCLEOTIDE SEQUENCE [LARGE SCALE GENOMIC DNA]</scope>
    <source>
        <strain evidence="14 15">DFI.1.165</strain>
    </source>
</reference>
<gene>
    <name evidence="14" type="ORF">LIZ65_12385</name>
</gene>
<evidence type="ECO:0000256" key="9">
    <source>
        <dbReference type="ARBA" id="ARBA00022989"/>
    </source>
</evidence>
<evidence type="ECO:0000256" key="10">
    <source>
        <dbReference type="ARBA" id="ARBA00023065"/>
    </source>
</evidence>
<dbReference type="NCBIfam" id="TIGR00797">
    <property type="entry name" value="matE"/>
    <property type="match status" value="1"/>
</dbReference>
<dbReference type="PIRSF" id="PIRSF006603">
    <property type="entry name" value="DinF"/>
    <property type="match status" value="1"/>
</dbReference>
<comment type="caution">
    <text evidence="14">The sequence shown here is derived from an EMBL/GenBank/DDBJ whole genome shotgun (WGS) entry which is preliminary data.</text>
</comment>
<dbReference type="RefSeq" id="WP_066730934.1">
    <property type="nucleotide sequence ID" value="NZ_JAJCIQ010000004.1"/>
</dbReference>
<sequence>MRGNIDLLHGPIFPSLTKLALPIMATSFVQMAYNMTDMIWIGRIGSGAVAAVGASGMYMWLANGIATMPKMGGQVKTGYSIGADDSEGAASYAKSAIQIAIFAGILYGIIALLFSGPLIGFFNLHSGEIIGQAEIYLKITCGLVVFSFTNQVLTGITTAMGNSRISFLATTAGLIINIVLDPVLIFGVGPFPRMGVTGAAIATVIAQMIVTGVFAVYAMHETTLFSHIHLLKRPEASHIAEIVKIGFPTSIQSMTFTGISMILTRLVTNFGDAAIAIQRVGSQIEGISWVTAEGFGAAVNSFLAQNLGARSRKRIVSGYRVSLTVTFFWGLMCTLVLILFPEPIFRLFIPEAELLPMGVSYLKILGLSQLFMCVELTTAGAFAGLGRTVPPSIVSIVFTAARIPLAFLLADTVLGLNGVWWSVSISSIVKGFLICIWFLYFLKKQLHISTDEEI</sequence>
<protein>
    <recommendedName>
        <fullName evidence="4">Probable multidrug resistance protein NorM</fullName>
    </recommendedName>
    <alternativeName>
        <fullName evidence="12">Multidrug-efflux transporter</fullName>
    </alternativeName>
</protein>
<evidence type="ECO:0000256" key="5">
    <source>
        <dbReference type="ARBA" id="ARBA00022448"/>
    </source>
</evidence>
<accession>A0ABS8DIU6</accession>
<feature type="transmembrane region" description="Helical" evidence="13">
    <location>
        <begin position="39"/>
        <end position="61"/>
    </location>
</feature>
<evidence type="ECO:0000313" key="15">
    <source>
        <dbReference type="Proteomes" id="UP001299546"/>
    </source>
</evidence>
<keyword evidence="8 13" id="KW-0812">Transmembrane</keyword>
<feature type="transmembrane region" description="Helical" evidence="13">
    <location>
        <begin position="319"/>
        <end position="340"/>
    </location>
</feature>
<keyword evidence="5" id="KW-0813">Transport</keyword>
<feature type="transmembrane region" description="Helical" evidence="13">
    <location>
        <begin position="135"/>
        <end position="153"/>
    </location>
</feature>
<evidence type="ECO:0000256" key="4">
    <source>
        <dbReference type="ARBA" id="ARBA00020268"/>
    </source>
</evidence>
<evidence type="ECO:0000256" key="13">
    <source>
        <dbReference type="SAM" id="Phobius"/>
    </source>
</evidence>
<keyword evidence="6" id="KW-0050">Antiport</keyword>
<dbReference type="PANTHER" id="PTHR43298">
    <property type="entry name" value="MULTIDRUG RESISTANCE PROTEIN NORM-RELATED"/>
    <property type="match status" value="1"/>
</dbReference>
<dbReference type="Pfam" id="PF01554">
    <property type="entry name" value="MatE"/>
    <property type="match status" value="2"/>
</dbReference>
<evidence type="ECO:0000313" key="14">
    <source>
        <dbReference type="EMBL" id="MCB7388084.1"/>
    </source>
</evidence>
<name>A0ABS8DIU6_9FIRM</name>
<dbReference type="Proteomes" id="UP001299546">
    <property type="component" value="Unassembled WGS sequence"/>
</dbReference>
<evidence type="ECO:0000256" key="7">
    <source>
        <dbReference type="ARBA" id="ARBA00022475"/>
    </source>
</evidence>
<evidence type="ECO:0000256" key="1">
    <source>
        <dbReference type="ARBA" id="ARBA00003408"/>
    </source>
</evidence>
<comment type="subcellular location">
    <subcellularLocation>
        <location evidence="2">Cell membrane</location>
        <topology evidence="2">Multi-pass membrane protein</topology>
    </subcellularLocation>
</comment>
<keyword evidence="10" id="KW-0406">Ion transport</keyword>
<dbReference type="CDD" id="cd13140">
    <property type="entry name" value="MATE_like_1"/>
    <property type="match status" value="1"/>
</dbReference>
<feature type="transmembrane region" description="Helical" evidence="13">
    <location>
        <begin position="194"/>
        <end position="218"/>
    </location>
</feature>
<feature type="transmembrane region" description="Helical" evidence="13">
    <location>
        <begin position="419"/>
        <end position="442"/>
    </location>
</feature>
<feature type="transmembrane region" description="Helical" evidence="13">
    <location>
        <begin position="392"/>
        <end position="413"/>
    </location>
</feature>
<evidence type="ECO:0000256" key="11">
    <source>
        <dbReference type="ARBA" id="ARBA00023136"/>
    </source>
</evidence>
<dbReference type="InterPro" id="IPR048279">
    <property type="entry name" value="MdtK-like"/>
</dbReference>
<dbReference type="InterPro" id="IPR002528">
    <property type="entry name" value="MATE_fam"/>
</dbReference>
<feature type="transmembrane region" description="Helical" evidence="13">
    <location>
        <begin position="99"/>
        <end position="123"/>
    </location>
</feature>
<dbReference type="EMBL" id="JAJCIS010000008">
    <property type="protein sequence ID" value="MCB7388084.1"/>
    <property type="molecule type" value="Genomic_DNA"/>
</dbReference>
<dbReference type="InterPro" id="IPR050222">
    <property type="entry name" value="MATE_MdtK"/>
</dbReference>
<keyword evidence="7" id="KW-1003">Cell membrane</keyword>
<evidence type="ECO:0000256" key="8">
    <source>
        <dbReference type="ARBA" id="ARBA00022692"/>
    </source>
</evidence>
<dbReference type="PANTHER" id="PTHR43298:SF2">
    <property type="entry name" value="FMN_FAD EXPORTER YEEO-RELATED"/>
    <property type="match status" value="1"/>
</dbReference>
<evidence type="ECO:0000256" key="3">
    <source>
        <dbReference type="ARBA" id="ARBA00010199"/>
    </source>
</evidence>
<keyword evidence="9 13" id="KW-1133">Transmembrane helix</keyword>
<feature type="transmembrane region" description="Helical" evidence="13">
    <location>
        <begin position="165"/>
        <end position="188"/>
    </location>
</feature>
<proteinExistence type="inferred from homology"/>
<keyword evidence="11 13" id="KW-0472">Membrane</keyword>
<comment type="similarity">
    <text evidence="3">Belongs to the multi antimicrobial extrusion (MATE) (TC 2.A.66.1) family.</text>
</comment>
<keyword evidence="15" id="KW-1185">Reference proteome</keyword>